<keyword evidence="6" id="KW-0378">Hydrolase</keyword>
<comment type="similarity">
    <text evidence="1">Belongs to the peptidase C26 family.</text>
</comment>
<proteinExistence type="inferred from homology"/>
<dbReference type="GO" id="GO:0033969">
    <property type="term" value="F:gamma-glutamyl-gamma-aminobutyrate hydrolase activity"/>
    <property type="evidence" value="ECO:0007669"/>
    <property type="project" value="UniProtKB-EC"/>
</dbReference>
<sequence length="261" mass="27944">MVAMVDSSPAIVGVVSNRQTVDGVGYETVRVRYLEALRSTARVLPLVIPGGLEQENLRACLSVLNGVLLTGAESNVSPSLYGGPEACPETLDLDRDRTSIAAIKIALSSGIPLLGICRGLQELNVALGGTLSSDLSEGEGLITHVENLAIPRDLQYARSHAVLAEGHGYIAQCIRHSQQNPVLVNTLHRQGIARLADGLEVDARCVDGVIEAVSVKDAATFAAAVQWHPEWFHKEDPLSVEIFRAFGEACRLHMIGTKLQP</sequence>
<evidence type="ECO:0000313" key="6">
    <source>
        <dbReference type="EMBL" id="TWI30918.1"/>
    </source>
</evidence>
<dbReference type="Pfam" id="PF07722">
    <property type="entry name" value="Peptidase_C26"/>
    <property type="match status" value="1"/>
</dbReference>
<evidence type="ECO:0000313" key="7">
    <source>
        <dbReference type="Proteomes" id="UP000317122"/>
    </source>
</evidence>
<dbReference type="GO" id="GO:0005829">
    <property type="term" value="C:cytosol"/>
    <property type="evidence" value="ECO:0007669"/>
    <property type="project" value="TreeGrafter"/>
</dbReference>
<accession>A0A562NFR2</accession>
<dbReference type="AlphaFoldDB" id="A0A562NFR2"/>
<dbReference type="InterPro" id="IPR029062">
    <property type="entry name" value="Class_I_gatase-like"/>
</dbReference>
<dbReference type="PANTHER" id="PTHR43235">
    <property type="entry name" value="GLUTAMINE AMIDOTRANSFERASE PB2B2.05-RELATED"/>
    <property type="match status" value="1"/>
</dbReference>
<evidence type="ECO:0000256" key="2">
    <source>
        <dbReference type="ARBA" id="ARBA00052718"/>
    </source>
</evidence>
<protein>
    <recommendedName>
        <fullName evidence="5">gamma-glutamyl-gamma-aminobutyrate hydrolase</fullName>
        <ecNumber evidence="5">3.5.1.94</ecNumber>
    </recommendedName>
</protein>
<dbReference type="FunFam" id="3.40.50.880:FF:000030">
    <property type="entry name" value="Gamma-glutamyl-gamma-aminobutyrate hydrolase PuuD"/>
    <property type="match status" value="1"/>
</dbReference>
<dbReference type="SUPFAM" id="SSF52317">
    <property type="entry name" value="Class I glutamine amidotransferase-like"/>
    <property type="match status" value="1"/>
</dbReference>
<comment type="catalytic activity">
    <reaction evidence="2">
        <text>4-(gamma-L-glutamylamino)butanoate + H2O = 4-aminobutanoate + L-glutamate</text>
        <dbReference type="Rhea" id="RHEA:19737"/>
        <dbReference type="ChEBI" id="CHEBI:15377"/>
        <dbReference type="ChEBI" id="CHEBI:29985"/>
        <dbReference type="ChEBI" id="CHEBI:58800"/>
        <dbReference type="ChEBI" id="CHEBI:59888"/>
        <dbReference type="EC" id="3.5.1.94"/>
    </reaction>
</comment>
<dbReference type="CDD" id="cd01745">
    <property type="entry name" value="GATase1_2"/>
    <property type="match status" value="1"/>
</dbReference>
<keyword evidence="7" id="KW-1185">Reference proteome</keyword>
<dbReference type="InterPro" id="IPR044668">
    <property type="entry name" value="PuuD-like"/>
</dbReference>
<comment type="pathway">
    <text evidence="4">Amine and polyamine degradation; putrescine degradation; 4-aminobutanoate from putrescine: step 4/4.</text>
</comment>
<dbReference type="GO" id="GO:0006598">
    <property type="term" value="P:polyamine catabolic process"/>
    <property type="evidence" value="ECO:0007669"/>
    <property type="project" value="TreeGrafter"/>
</dbReference>
<dbReference type="EMBL" id="VLKT01000032">
    <property type="protein sequence ID" value="TWI30918.1"/>
    <property type="molecule type" value="Genomic_DNA"/>
</dbReference>
<evidence type="ECO:0000256" key="1">
    <source>
        <dbReference type="ARBA" id="ARBA00011083"/>
    </source>
</evidence>
<organism evidence="6 7">
    <name type="scientific">Mesorhizobium tianshanense</name>
    <dbReference type="NCBI Taxonomy" id="39844"/>
    <lineage>
        <taxon>Bacteria</taxon>
        <taxon>Pseudomonadati</taxon>
        <taxon>Pseudomonadota</taxon>
        <taxon>Alphaproteobacteria</taxon>
        <taxon>Hyphomicrobiales</taxon>
        <taxon>Phyllobacteriaceae</taxon>
        <taxon>Mesorhizobium</taxon>
    </lineage>
</organism>
<dbReference type="Proteomes" id="UP000317122">
    <property type="component" value="Unassembled WGS sequence"/>
</dbReference>
<evidence type="ECO:0000256" key="4">
    <source>
        <dbReference type="ARBA" id="ARBA00060634"/>
    </source>
</evidence>
<dbReference type="PROSITE" id="PS51273">
    <property type="entry name" value="GATASE_TYPE_1"/>
    <property type="match status" value="1"/>
</dbReference>
<evidence type="ECO:0000256" key="3">
    <source>
        <dbReference type="ARBA" id="ARBA00055068"/>
    </source>
</evidence>
<comment type="caution">
    <text evidence="6">The sequence shown here is derived from an EMBL/GenBank/DDBJ whole genome shotgun (WGS) entry which is preliminary data.</text>
</comment>
<name>A0A562NFR2_9HYPH</name>
<dbReference type="InterPro" id="IPR011697">
    <property type="entry name" value="Peptidase_C26"/>
</dbReference>
<dbReference type="EC" id="3.5.1.94" evidence="5"/>
<comment type="function">
    <text evidence="3">Involved in the breakdown of putrescine via hydrolysis of the gamma-glutamyl linkage of gamma-glutamyl-gamma-aminobutyrate.</text>
</comment>
<dbReference type="Gene3D" id="3.40.50.880">
    <property type="match status" value="1"/>
</dbReference>
<dbReference type="PANTHER" id="PTHR43235:SF1">
    <property type="entry name" value="GLUTAMINE AMIDOTRANSFERASE PB2B2.05-RELATED"/>
    <property type="match status" value="1"/>
</dbReference>
<reference evidence="6 7" key="1">
    <citation type="journal article" date="2015" name="Stand. Genomic Sci.">
        <title>Genomic Encyclopedia of Bacterial and Archaeal Type Strains, Phase III: the genomes of soil and plant-associated and newly described type strains.</title>
        <authorList>
            <person name="Whitman W.B."/>
            <person name="Woyke T."/>
            <person name="Klenk H.P."/>
            <person name="Zhou Y."/>
            <person name="Lilburn T.G."/>
            <person name="Beck B.J."/>
            <person name="De Vos P."/>
            <person name="Vandamme P."/>
            <person name="Eisen J.A."/>
            <person name="Garrity G."/>
            <person name="Hugenholtz P."/>
            <person name="Kyrpides N.C."/>
        </authorList>
    </citation>
    <scope>NUCLEOTIDE SEQUENCE [LARGE SCALE GENOMIC DNA]</scope>
    <source>
        <strain evidence="6 7">CGMCC 1.2546</strain>
    </source>
</reference>
<evidence type="ECO:0000256" key="5">
    <source>
        <dbReference type="ARBA" id="ARBA00066788"/>
    </source>
</evidence>
<gene>
    <name evidence="6" type="ORF">IQ26_04745</name>
</gene>